<keyword evidence="6" id="KW-1185">Reference proteome</keyword>
<dbReference type="Proteomes" id="UP000271974">
    <property type="component" value="Unassembled WGS sequence"/>
</dbReference>
<evidence type="ECO:0008006" key="7">
    <source>
        <dbReference type="Google" id="ProtNLM"/>
    </source>
</evidence>
<dbReference type="EMBL" id="RQTK01000188">
    <property type="protein sequence ID" value="RUS84933.1"/>
    <property type="molecule type" value="Genomic_DNA"/>
</dbReference>
<evidence type="ECO:0000313" key="5">
    <source>
        <dbReference type="EMBL" id="RUS84933.1"/>
    </source>
</evidence>
<evidence type="ECO:0000256" key="2">
    <source>
        <dbReference type="SAM" id="MobiDB-lite"/>
    </source>
</evidence>
<organism evidence="5 6">
    <name type="scientific">Elysia chlorotica</name>
    <name type="common">Eastern emerald elysia</name>
    <name type="synonym">Sea slug</name>
    <dbReference type="NCBI Taxonomy" id="188477"/>
    <lineage>
        <taxon>Eukaryota</taxon>
        <taxon>Metazoa</taxon>
        <taxon>Spiralia</taxon>
        <taxon>Lophotrochozoa</taxon>
        <taxon>Mollusca</taxon>
        <taxon>Gastropoda</taxon>
        <taxon>Heterobranchia</taxon>
        <taxon>Euthyneura</taxon>
        <taxon>Panpulmonata</taxon>
        <taxon>Sacoglossa</taxon>
        <taxon>Placobranchoidea</taxon>
        <taxon>Plakobranchidae</taxon>
        <taxon>Elysia</taxon>
    </lineage>
</organism>
<evidence type="ECO:0000259" key="3">
    <source>
        <dbReference type="Pfam" id="PF14916"/>
    </source>
</evidence>
<dbReference type="InterPro" id="IPR040370">
    <property type="entry name" value="CCDC74A/CCDC74B/CCDC92"/>
</dbReference>
<name>A0A3S0ZWT7_ELYCH</name>
<gene>
    <name evidence="5" type="ORF">EGW08_007295</name>
</gene>
<feature type="region of interest" description="Disordered" evidence="2">
    <location>
        <begin position="355"/>
        <end position="379"/>
    </location>
</feature>
<feature type="region of interest" description="Disordered" evidence="2">
    <location>
        <begin position="127"/>
        <end position="174"/>
    </location>
</feature>
<dbReference type="InterPro" id="IPR039496">
    <property type="entry name" value="CCDC92/74_N"/>
</dbReference>
<reference evidence="5 6" key="1">
    <citation type="submission" date="2019-01" db="EMBL/GenBank/DDBJ databases">
        <title>A draft genome assembly of the solar-powered sea slug Elysia chlorotica.</title>
        <authorList>
            <person name="Cai H."/>
            <person name="Li Q."/>
            <person name="Fang X."/>
            <person name="Li J."/>
            <person name="Curtis N.E."/>
            <person name="Altenburger A."/>
            <person name="Shibata T."/>
            <person name="Feng M."/>
            <person name="Maeda T."/>
            <person name="Schwartz J.A."/>
            <person name="Shigenobu S."/>
            <person name="Lundholm N."/>
            <person name="Nishiyama T."/>
            <person name="Yang H."/>
            <person name="Hasebe M."/>
            <person name="Li S."/>
            <person name="Pierce S.K."/>
            <person name="Wang J."/>
        </authorList>
    </citation>
    <scope>NUCLEOTIDE SEQUENCE [LARGE SCALE GENOMIC DNA]</scope>
    <source>
        <strain evidence="5">EC2010</strain>
        <tissue evidence="5">Whole organism of an adult</tissue>
    </source>
</reference>
<keyword evidence="1" id="KW-0175">Coiled coil</keyword>
<dbReference type="Pfam" id="PF14916">
    <property type="entry name" value="CCDC92"/>
    <property type="match status" value="1"/>
</dbReference>
<evidence type="ECO:0000256" key="1">
    <source>
        <dbReference type="ARBA" id="ARBA00023054"/>
    </source>
</evidence>
<dbReference type="OrthoDB" id="2155209at2759"/>
<dbReference type="PANTHER" id="PTHR14882">
    <property type="entry name" value="COILED-COIL DOMAIN-CONTAINING 74A"/>
    <property type="match status" value="1"/>
</dbReference>
<dbReference type="AlphaFoldDB" id="A0A3S0ZWT7"/>
<evidence type="ECO:0000259" key="4">
    <source>
        <dbReference type="Pfam" id="PF14917"/>
    </source>
</evidence>
<comment type="caution">
    <text evidence="5">The sequence shown here is derived from an EMBL/GenBank/DDBJ whole genome shotgun (WGS) entry which is preliminary data.</text>
</comment>
<dbReference type="Pfam" id="PF14917">
    <property type="entry name" value="CCDC74_C"/>
    <property type="match status" value="1"/>
</dbReference>
<protein>
    <recommendedName>
        <fullName evidence="7">CCDC92/74 N-terminal domain-containing protein</fullName>
    </recommendedName>
</protein>
<accession>A0A3S0ZWT7</accession>
<dbReference type="STRING" id="188477.A0A3S0ZWT7"/>
<proteinExistence type="predicted"/>
<feature type="compositionally biased region" description="Basic and acidic residues" evidence="2">
    <location>
        <begin position="162"/>
        <end position="174"/>
    </location>
</feature>
<feature type="domain" description="Coiled coil protein 74 C-terminal" evidence="4">
    <location>
        <begin position="255"/>
        <end position="372"/>
    </location>
</feature>
<dbReference type="InterPro" id="IPR029422">
    <property type="entry name" value="CCDC74_C"/>
</dbReference>
<evidence type="ECO:0000313" key="6">
    <source>
        <dbReference type="Proteomes" id="UP000271974"/>
    </source>
</evidence>
<dbReference type="PANTHER" id="PTHR14882:SF5">
    <property type="entry name" value="COILED-COIL DOMAIN CONTAINING 74A"/>
    <property type="match status" value="1"/>
</dbReference>
<sequence length="379" mass="43462">MIRQGIVQDRIHDLSNMNNPLPPLNTLPQWSRVNALDKSRYPKPFVKDSQLSLEAGQSAGMEDDDQMLAVTEMNPAQRIQYLERSLLFLRQQHSDVLHSLHEEVMGLKKENKELQFKIVMSQKAAQAMREERLKEKGEKKEGQDSEEAGAGDSSETSSYSKLLEDTEKSKAEEKNTEMKIVFLEEEVKELKHALRETRNRNQYLTQLLEQAEEQRKKQKEALDTMKYEMNQGDGGMSETAEQIASGGSPIQANGKPLTLQQCQAIIKHLQQTNERQAHELDRLKLDLRDVLYSHKWTPDAYLMAKAYIAEDDRREDEKGGSLPRIPLKNPTRKLPEIAYIRENVSLPALRQTVGNKAVERRKRTQVLQRAKLRPGAMPP</sequence>
<feature type="domain" description="CCDC92/74 N-terminal" evidence="3">
    <location>
        <begin position="77"/>
        <end position="126"/>
    </location>
</feature>
<feature type="compositionally biased region" description="Basic and acidic residues" evidence="2">
    <location>
        <begin position="128"/>
        <end position="143"/>
    </location>
</feature>